<dbReference type="Gene3D" id="3.30.2090.10">
    <property type="entry name" value="Multidrug efflux transporter AcrB TolC docking domain, DN and DC subdomains"/>
    <property type="match status" value="2"/>
</dbReference>
<feature type="transmembrane region" description="Helical" evidence="1">
    <location>
        <begin position="909"/>
        <end position="930"/>
    </location>
</feature>
<feature type="transmembrane region" description="Helical" evidence="1">
    <location>
        <begin position="463"/>
        <end position="489"/>
    </location>
</feature>
<dbReference type="PANTHER" id="PTHR32063">
    <property type="match status" value="1"/>
</dbReference>
<dbReference type="Gene3D" id="3.30.70.1320">
    <property type="entry name" value="Multidrug efflux transporter AcrB pore domain like"/>
    <property type="match status" value="1"/>
</dbReference>
<organism evidence="2 3">
    <name type="scientific">Hymenobacter polaris</name>
    <dbReference type="NCBI Taxonomy" id="2682546"/>
    <lineage>
        <taxon>Bacteria</taxon>
        <taxon>Pseudomonadati</taxon>
        <taxon>Bacteroidota</taxon>
        <taxon>Cytophagia</taxon>
        <taxon>Cytophagales</taxon>
        <taxon>Hymenobacteraceae</taxon>
        <taxon>Hymenobacter</taxon>
    </lineage>
</organism>
<dbReference type="FunFam" id="3.30.70.1430:FF:000001">
    <property type="entry name" value="Efflux pump membrane transporter"/>
    <property type="match status" value="1"/>
</dbReference>
<dbReference type="Gene3D" id="3.30.70.1440">
    <property type="entry name" value="Multidrug efflux transporter AcrB pore domain"/>
    <property type="match status" value="1"/>
</dbReference>
<feature type="transmembrane region" description="Helical" evidence="1">
    <location>
        <begin position="530"/>
        <end position="547"/>
    </location>
</feature>
<dbReference type="SUPFAM" id="SSF82714">
    <property type="entry name" value="Multidrug efflux transporter AcrB TolC docking domain, DN and DC subdomains"/>
    <property type="match status" value="2"/>
</dbReference>
<evidence type="ECO:0000313" key="3">
    <source>
        <dbReference type="Proteomes" id="UP000559626"/>
    </source>
</evidence>
<dbReference type="InterPro" id="IPR001036">
    <property type="entry name" value="Acrflvin-R"/>
</dbReference>
<comment type="caution">
    <text evidence="2">The sequence shown here is derived from an EMBL/GenBank/DDBJ whole genome shotgun (WGS) entry which is preliminary data.</text>
</comment>
<feature type="transmembrane region" description="Helical" evidence="1">
    <location>
        <begin position="12"/>
        <end position="34"/>
    </location>
</feature>
<dbReference type="Gene3D" id="1.20.1640.10">
    <property type="entry name" value="Multidrug efflux transporter AcrB transmembrane domain"/>
    <property type="match status" value="2"/>
</dbReference>
<dbReference type="PANTHER" id="PTHR32063:SF28">
    <property type="entry name" value="BLR2861 PROTEIN"/>
    <property type="match status" value="1"/>
</dbReference>
<dbReference type="InterPro" id="IPR027463">
    <property type="entry name" value="AcrB_DN_DC_subdom"/>
</dbReference>
<dbReference type="GO" id="GO:0005886">
    <property type="term" value="C:plasma membrane"/>
    <property type="evidence" value="ECO:0007669"/>
    <property type="project" value="TreeGrafter"/>
</dbReference>
<keyword evidence="1" id="KW-0812">Transmembrane</keyword>
<dbReference type="RefSeq" id="WP_169530881.1">
    <property type="nucleotide sequence ID" value="NZ_JABBGH010000001.1"/>
</dbReference>
<evidence type="ECO:0000313" key="2">
    <source>
        <dbReference type="EMBL" id="NML65588.1"/>
    </source>
</evidence>
<feature type="transmembrane region" description="Helical" evidence="1">
    <location>
        <begin position="958"/>
        <end position="980"/>
    </location>
</feature>
<protein>
    <submittedName>
        <fullName evidence="2">Efflux RND transporter permease subunit</fullName>
    </submittedName>
</protein>
<dbReference type="Proteomes" id="UP000559626">
    <property type="component" value="Unassembled WGS sequence"/>
</dbReference>
<feature type="transmembrane region" description="Helical" evidence="1">
    <location>
        <begin position="883"/>
        <end position="903"/>
    </location>
</feature>
<dbReference type="SUPFAM" id="SSF82866">
    <property type="entry name" value="Multidrug efflux transporter AcrB transmembrane domain"/>
    <property type="match status" value="2"/>
</dbReference>
<accession>A0A7Y0ADW9</accession>
<evidence type="ECO:0000256" key="1">
    <source>
        <dbReference type="SAM" id="Phobius"/>
    </source>
</evidence>
<dbReference type="AlphaFoldDB" id="A0A7Y0ADW9"/>
<feature type="transmembrane region" description="Helical" evidence="1">
    <location>
        <begin position="338"/>
        <end position="356"/>
    </location>
</feature>
<dbReference type="SUPFAM" id="SSF82693">
    <property type="entry name" value="Multidrug efflux transporter AcrB pore domain, PN1, PN2, PC1 and PC2 subdomains"/>
    <property type="match status" value="3"/>
</dbReference>
<name>A0A7Y0ADW9_9BACT</name>
<dbReference type="Gene3D" id="3.30.70.1430">
    <property type="entry name" value="Multidrug efflux transporter AcrB pore domain"/>
    <property type="match status" value="2"/>
</dbReference>
<feature type="transmembrane region" description="Helical" evidence="1">
    <location>
        <begin position="986"/>
        <end position="1012"/>
    </location>
</feature>
<keyword evidence="3" id="KW-1185">Reference proteome</keyword>
<dbReference type="Pfam" id="PF00873">
    <property type="entry name" value="ACR_tran"/>
    <property type="match status" value="1"/>
</dbReference>
<keyword evidence="1" id="KW-0472">Membrane</keyword>
<dbReference type="EMBL" id="JABBGH010000001">
    <property type="protein sequence ID" value="NML65588.1"/>
    <property type="molecule type" value="Genomic_DNA"/>
</dbReference>
<dbReference type="PRINTS" id="PR00702">
    <property type="entry name" value="ACRIFLAVINRP"/>
</dbReference>
<dbReference type="GO" id="GO:0042910">
    <property type="term" value="F:xenobiotic transmembrane transporter activity"/>
    <property type="evidence" value="ECO:0007669"/>
    <property type="project" value="TreeGrafter"/>
</dbReference>
<feature type="transmembrane region" description="Helical" evidence="1">
    <location>
        <begin position="858"/>
        <end position="876"/>
    </location>
</feature>
<proteinExistence type="predicted"/>
<keyword evidence="1" id="KW-1133">Transmembrane helix</keyword>
<reference evidence="2 3" key="1">
    <citation type="submission" date="2020-04" db="EMBL/GenBank/DDBJ databases">
        <title>Hymenobacter polaris sp. nov., isolated from Arctic soil.</title>
        <authorList>
            <person name="Dahal R.H."/>
        </authorList>
    </citation>
    <scope>NUCLEOTIDE SEQUENCE [LARGE SCALE GENOMIC DNA]</scope>
    <source>
        <strain evidence="2 3">RP-2-7</strain>
    </source>
</reference>
<sequence length="1036" mass="112682">MNISELSLKRPVLATVINLLLLLFGGVGFSFLALRDYPAIDPPIISVTTSYTGANADVIENQITEPLEKQINGIPGIRSITSSSSLGSSNITVEFNLGVDLEAAASDVRDKVGQGVRSLPQDIDAPPVVAKSDANSDNILILAVQSRTKSLLELSDFAENNLQQRFQTINGVSAINIFGQQRYAMRLWLDPAQMDAYQVSFTDVQNALNAENVEVPAGKIYGGQTELTIRTMARFSTEQQFRDLILRENAQGIVRLGDVARVVLGPETYEQSWKLNGALAVGLAITPQPGSNYVQIADEFYKRLAEVQKENKQDIEMRVIIDNTRIVKNSIKEVEETLLISFGLVVVVIFLFFRNWLTALRPLIDIPISLIATFFVMYLAGFTINILTLLGIVLATGLVVDDGIVVTENIFRKLEEGMDIKRAALEGSKEIFFAVISTSLTLAVVFLPVIFLQGFTGRLFREFGVVVAGAVLISAFVSLTITPVLNVVLHRENKDGGSGHGKFYDRTEPFFQGMENGYGKLVGGFLRVRSLAWVVVLACGGLIYFIGRGLPTELAPLEDRSSVRLTLTGPEGMSYSAMQETADRVATFVQDSVPELDFVFARTPAGGSANTAQVRLGLVPPDERKRSQDDIAKYLTKNTKRFNDARIFVVQEQTIAVGSGSKSSVPVQFVLQNVDLGKIKEALPKFLAAARQDPTFQNVDANLKFNKPEVQLRFDRLKIRDLGLTTQQVVAAVQGAFGGRRMAYFLLDGRQYQVIGQVERSQRGKPGDISQLYVTNSRGESIPLSAVVQRVEDANPSTLYHFNRLKAATLSAQLAEGKTVGDGVKAMQAIADKVLDASFQTALTGSSRDFAESSGNTAFAFVLALVLIYLLLAAQFESFRDPLIILITVPLALAGALLSLWVMGQTLNIFSQIGMIMLIGLVTKNGILIVEFANHQRDAGLPLHEAVRLAAQQRLRPILMTSLATALGALPIALSLGAASTSRKPLGTVIVGGILFSLILTLLVIPAVYTFIAKERKPTDTTDAPVDAHAPAELVA</sequence>
<gene>
    <name evidence="2" type="ORF">HHL22_10260</name>
</gene>
<feature type="transmembrane region" description="Helical" evidence="1">
    <location>
        <begin position="431"/>
        <end position="451"/>
    </location>
</feature>